<evidence type="ECO:0000256" key="8">
    <source>
        <dbReference type="ARBA" id="ARBA00022989"/>
    </source>
</evidence>
<dbReference type="OrthoDB" id="9786919at2"/>
<dbReference type="Gene3D" id="3.30.565.10">
    <property type="entry name" value="Histidine kinase-like ATPase, C-terminal domain"/>
    <property type="match status" value="1"/>
</dbReference>
<dbReference type="CDD" id="cd06225">
    <property type="entry name" value="HAMP"/>
    <property type="match status" value="1"/>
</dbReference>
<dbReference type="InterPro" id="IPR036890">
    <property type="entry name" value="HATPase_C_sf"/>
</dbReference>
<keyword evidence="4" id="KW-0597">Phosphoprotein</keyword>
<evidence type="ECO:0000256" key="2">
    <source>
        <dbReference type="ARBA" id="ARBA00004236"/>
    </source>
</evidence>
<dbReference type="PROSITE" id="PS50109">
    <property type="entry name" value="HIS_KIN"/>
    <property type="match status" value="1"/>
</dbReference>
<name>A0A371NTX3_9MICO</name>
<dbReference type="Gene3D" id="6.10.340.10">
    <property type="match status" value="1"/>
</dbReference>
<dbReference type="SMART" id="SM00387">
    <property type="entry name" value="HATPase_c"/>
    <property type="match status" value="1"/>
</dbReference>
<feature type="transmembrane region" description="Helical" evidence="11">
    <location>
        <begin position="66"/>
        <end position="84"/>
    </location>
</feature>
<evidence type="ECO:0000256" key="10">
    <source>
        <dbReference type="ARBA" id="ARBA00023136"/>
    </source>
</evidence>
<keyword evidence="5" id="KW-0808">Transferase</keyword>
<accession>A0A371NTX3</accession>
<sequence length="355" mass="37390">MSVRARLALSYAAVIVLTGAALLTVVWLFLLRYVPDGSGWMQGSDGRPRVVPTQGDLVRAFTPPTVAMFVLLVVCGLVGGWLLAGRMLRPLERLHDAAGLAAEGSLSHRVSLPGRGDEFTDLADAFDRMLAELERHVGEQQRFAANASHELRTPLAITRTMLEVADADPSIDRAELIDRLAAVNTRAIGLTESLLVLSRAERGVRESEPVDLALLAEDAVETLAPLAATRGVHFDTELSSAETAGSPALLQQLATNLVHNAIVHNRPSGGGVAVRTSTSAGVAELVVGNDGARLSDQDVEHLTEPFHRGARTTEHGDGVGLGLAIVASIVRAHAGELSLAPLADGGLVVTVRLPA</sequence>
<evidence type="ECO:0000256" key="7">
    <source>
        <dbReference type="ARBA" id="ARBA00022777"/>
    </source>
</evidence>
<comment type="subcellular location">
    <subcellularLocation>
        <location evidence="2">Cell membrane</location>
    </subcellularLocation>
</comment>
<comment type="catalytic activity">
    <reaction evidence="1">
        <text>ATP + protein L-histidine = ADP + protein N-phospho-L-histidine.</text>
        <dbReference type="EC" id="2.7.13.3"/>
    </reaction>
</comment>
<keyword evidence="9" id="KW-0902">Two-component regulatory system</keyword>
<evidence type="ECO:0000256" key="1">
    <source>
        <dbReference type="ARBA" id="ARBA00000085"/>
    </source>
</evidence>
<protein>
    <recommendedName>
        <fullName evidence="3">histidine kinase</fullName>
        <ecNumber evidence="3">2.7.13.3</ecNumber>
    </recommendedName>
</protein>
<evidence type="ECO:0000256" key="6">
    <source>
        <dbReference type="ARBA" id="ARBA00022692"/>
    </source>
</evidence>
<keyword evidence="8 11" id="KW-1133">Transmembrane helix</keyword>
<feature type="domain" description="Histidine kinase" evidence="12">
    <location>
        <begin position="146"/>
        <end position="355"/>
    </location>
</feature>
<dbReference type="PRINTS" id="PR00344">
    <property type="entry name" value="BCTRLSENSOR"/>
</dbReference>
<dbReference type="PROSITE" id="PS50885">
    <property type="entry name" value="HAMP"/>
    <property type="match status" value="1"/>
</dbReference>
<evidence type="ECO:0000313" key="14">
    <source>
        <dbReference type="EMBL" id="REJ05669.1"/>
    </source>
</evidence>
<gene>
    <name evidence="14" type="ORF">DY023_08710</name>
</gene>
<organism evidence="14 15">
    <name type="scientific">Microbacterium bovistercoris</name>
    <dbReference type="NCBI Taxonomy" id="2293570"/>
    <lineage>
        <taxon>Bacteria</taxon>
        <taxon>Bacillati</taxon>
        <taxon>Actinomycetota</taxon>
        <taxon>Actinomycetes</taxon>
        <taxon>Micrococcales</taxon>
        <taxon>Microbacteriaceae</taxon>
        <taxon>Microbacterium</taxon>
    </lineage>
</organism>
<evidence type="ECO:0000259" key="13">
    <source>
        <dbReference type="PROSITE" id="PS50885"/>
    </source>
</evidence>
<dbReference type="SMART" id="SM00304">
    <property type="entry name" value="HAMP"/>
    <property type="match status" value="1"/>
</dbReference>
<dbReference type="Pfam" id="PF00512">
    <property type="entry name" value="HisKA"/>
    <property type="match status" value="1"/>
</dbReference>
<dbReference type="Proteomes" id="UP000262172">
    <property type="component" value="Unassembled WGS sequence"/>
</dbReference>
<dbReference type="SUPFAM" id="SSF158472">
    <property type="entry name" value="HAMP domain-like"/>
    <property type="match status" value="1"/>
</dbReference>
<dbReference type="AlphaFoldDB" id="A0A371NTX3"/>
<dbReference type="SUPFAM" id="SSF47384">
    <property type="entry name" value="Homodimeric domain of signal transducing histidine kinase"/>
    <property type="match status" value="1"/>
</dbReference>
<dbReference type="Pfam" id="PF02518">
    <property type="entry name" value="HATPase_c"/>
    <property type="match status" value="1"/>
</dbReference>
<keyword evidence="7 14" id="KW-0418">Kinase</keyword>
<evidence type="ECO:0000256" key="4">
    <source>
        <dbReference type="ARBA" id="ARBA00022553"/>
    </source>
</evidence>
<dbReference type="EC" id="2.7.13.3" evidence="3"/>
<keyword evidence="15" id="KW-1185">Reference proteome</keyword>
<dbReference type="CDD" id="cd00082">
    <property type="entry name" value="HisKA"/>
    <property type="match status" value="1"/>
</dbReference>
<dbReference type="InterPro" id="IPR004358">
    <property type="entry name" value="Sig_transdc_His_kin-like_C"/>
</dbReference>
<proteinExistence type="predicted"/>
<dbReference type="InterPro" id="IPR050428">
    <property type="entry name" value="TCS_sensor_his_kinase"/>
</dbReference>
<dbReference type="InterPro" id="IPR003594">
    <property type="entry name" value="HATPase_dom"/>
</dbReference>
<dbReference type="SUPFAM" id="SSF55874">
    <property type="entry name" value="ATPase domain of HSP90 chaperone/DNA topoisomerase II/histidine kinase"/>
    <property type="match status" value="1"/>
</dbReference>
<evidence type="ECO:0000256" key="11">
    <source>
        <dbReference type="SAM" id="Phobius"/>
    </source>
</evidence>
<dbReference type="Pfam" id="PF00672">
    <property type="entry name" value="HAMP"/>
    <property type="match status" value="1"/>
</dbReference>
<reference evidence="14 15" key="1">
    <citation type="submission" date="2018-08" db="EMBL/GenBank/DDBJ databases">
        <title>Isolation, diversity and antifungal activity of Actinobacteria from cow dung.</title>
        <authorList>
            <person name="Ling L."/>
        </authorList>
    </citation>
    <scope>NUCLEOTIDE SEQUENCE [LARGE SCALE GENOMIC DNA]</scope>
    <source>
        <strain evidence="14 15">NEAU-LLE</strain>
    </source>
</reference>
<dbReference type="Gene3D" id="1.10.287.130">
    <property type="match status" value="1"/>
</dbReference>
<evidence type="ECO:0000256" key="5">
    <source>
        <dbReference type="ARBA" id="ARBA00022679"/>
    </source>
</evidence>
<dbReference type="InterPro" id="IPR005467">
    <property type="entry name" value="His_kinase_dom"/>
</dbReference>
<evidence type="ECO:0000256" key="9">
    <source>
        <dbReference type="ARBA" id="ARBA00023012"/>
    </source>
</evidence>
<comment type="caution">
    <text evidence="14">The sequence shown here is derived from an EMBL/GenBank/DDBJ whole genome shotgun (WGS) entry which is preliminary data.</text>
</comment>
<dbReference type="GO" id="GO:0005886">
    <property type="term" value="C:plasma membrane"/>
    <property type="evidence" value="ECO:0007669"/>
    <property type="project" value="UniProtKB-SubCell"/>
</dbReference>
<dbReference type="PANTHER" id="PTHR45436:SF5">
    <property type="entry name" value="SENSOR HISTIDINE KINASE TRCS"/>
    <property type="match status" value="1"/>
</dbReference>
<evidence type="ECO:0000313" key="15">
    <source>
        <dbReference type="Proteomes" id="UP000262172"/>
    </source>
</evidence>
<evidence type="ECO:0000256" key="3">
    <source>
        <dbReference type="ARBA" id="ARBA00012438"/>
    </source>
</evidence>
<keyword evidence="6 11" id="KW-0812">Transmembrane</keyword>
<feature type="domain" description="HAMP" evidence="13">
    <location>
        <begin position="85"/>
        <end position="138"/>
    </location>
</feature>
<evidence type="ECO:0000259" key="12">
    <source>
        <dbReference type="PROSITE" id="PS50109"/>
    </source>
</evidence>
<dbReference type="SMART" id="SM00388">
    <property type="entry name" value="HisKA"/>
    <property type="match status" value="1"/>
</dbReference>
<dbReference type="InterPro" id="IPR003660">
    <property type="entry name" value="HAMP_dom"/>
</dbReference>
<dbReference type="PANTHER" id="PTHR45436">
    <property type="entry name" value="SENSOR HISTIDINE KINASE YKOH"/>
    <property type="match status" value="1"/>
</dbReference>
<dbReference type="InterPro" id="IPR003661">
    <property type="entry name" value="HisK_dim/P_dom"/>
</dbReference>
<keyword evidence="10 11" id="KW-0472">Membrane</keyword>
<dbReference type="InterPro" id="IPR036097">
    <property type="entry name" value="HisK_dim/P_sf"/>
</dbReference>
<dbReference type="EMBL" id="QUAB01000040">
    <property type="protein sequence ID" value="REJ05669.1"/>
    <property type="molecule type" value="Genomic_DNA"/>
</dbReference>
<feature type="transmembrane region" description="Helical" evidence="11">
    <location>
        <begin position="7"/>
        <end position="30"/>
    </location>
</feature>
<dbReference type="GO" id="GO:0000155">
    <property type="term" value="F:phosphorelay sensor kinase activity"/>
    <property type="evidence" value="ECO:0007669"/>
    <property type="project" value="InterPro"/>
</dbReference>